<comment type="caution">
    <text evidence="1">The sequence shown here is derived from an EMBL/GenBank/DDBJ whole genome shotgun (WGS) entry which is preliminary data.</text>
</comment>
<protein>
    <submittedName>
        <fullName evidence="1">Uncharacterized protein</fullName>
    </submittedName>
</protein>
<sequence length="127" mass="14218">MFKNPKLEIDALAGLKFFYFGVDLVSTVGGSRDVEGARDRGWIDPVLGANIRYNPSKKFGFVGYADFGIPVFGTDGSFQFIGAAQYHFTKTFYTSLGYRTYSLEIPEEDAIFNGNLRGFILHIGFQF</sequence>
<dbReference type="Proteomes" id="UP001174839">
    <property type="component" value="Unassembled WGS sequence"/>
</dbReference>
<name>A0ABT7WAQ7_9FLAO</name>
<keyword evidence="2" id="KW-1185">Reference proteome</keyword>
<accession>A0ABT7WAQ7</accession>
<organism evidence="1 2">
    <name type="scientific">Robiginitalea aurantiaca</name>
    <dbReference type="NCBI Taxonomy" id="3056915"/>
    <lineage>
        <taxon>Bacteria</taxon>
        <taxon>Pseudomonadati</taxon>
        <taxon>Bacteroidota</taxon>
        <taxon>Flavobacteriia</taxon>
        <taxon>Flavobacteriales</taxon>
        <taxon>Flavobacteriaceae</taxon>
        <taxon>Robiginitalea</taxon>
    </lineage>
</organism>
<proteinExistence type="predicted"/>
<reference evidence="1" key="1">
    <citation type="submission" date="2023-06" db="EMBL/GenBank/DDBJ databases">
        <title>Robiginitalea aurantiacus sp. nov. and Algoriphagus sediminis sp. nov., isolated from coastal sediment.</title>
        <authorList>
            <person name="Zhou Z.Y."/>
            <person name="An J."/>
            <person name="Jia Y.W."/>
            <person name="Du Z.J."/>
        </authorList>
    </citation>
    <scope>NUCLEOTIDE SEQUENCE</scope>
    <source>
        <strain evidence="1">M39</strain>
    </source>
</reference>
<evidence type="ECO:0000313" key="2">
    <source>
        <dbReference type="Proteomes" id="UP001174839"/>
    </source>
</evidence>
<dbReference type="EMBL" id="JAUDUY010000001">
    <property type="protein sequence ID" value="MDM9629997.1"/>
    <property type="molecule type" value="Genomic_DNA"/>
</dbReference>
<evidence type="ECO:0000313" key="1">
    <source>
        <dbReference type="EMBL" id="MDM9629997.1"/>
    </source>
</evidence>
<dbReference type="RefSeq" id="WP_289723364.1">
    <property type="nucleotide sequence ID" value="NZ_JAUDUY010000001.1"/>
</dbReference>
<gene>
    <name evidence="1" type="ORF">QU605_00845</name>
</gene>